<dbReference type="PROSITE" id="PS50076">
    <property type="entry name" value="DNAJ_2"/>
    <property type="match status" value="1"/>
</dbReference>
<feature type="transmembrane region" description="Helical" evidence="3">
    <location>
        <begin position="403"/>
        <end position="420"/>
    </location>
</feature>
<protein>
    <recommendedName>
        <fullName evidence="4">J domain-containing protein</fullName>
    </recommendedName>
</protein>
<evidence type="ECO:0000313" key="6">
    <source>
        <dbReference type="Proteomes" id="UP001459204"/>
    </source>
</evidence>
<dbReference type="Proteomes" id="UP001459204">
    <property type="component" value="Unassembled WGS sequence"/>
</dbReference>
<dbReference type="Gene3D" id="1.10.287.110">
    <property type="entry name" value="DnaJ domain"/>
    <property type="match status" value="1"/>
</dbReference>
<dbReference type="InterPro" id="IPR036869">
    <property type="entry name" value="J_dom_sf"/>
</dbReference>
<evidence type="ECO:0000256" key="1">
    <source>
        <dbReference type="ARBA" id="ARBA00023186"/>
    </source>
</evidence>
<gene>
    <name evidence="5" type="ORF">AAD027_10050</name>
</gene>
<dbReference type="SUPFAM" id="SSF46565">
    <property type="entry name" value="Chaperone J-domain"/>
    <property type="match status" value="1"/>
</dbReference>
<feature type="transmembrane region" description="Helical" evidence="3">
    <location>
        <begin position="323"/>
        <end position="345"/>
    </location>
</feature>
<keyword evidence="3" id="KW-0472">Membrane</keyword>
<keyword evidence="6" id="KW-1185">Reference proteome</keyword>
<feature type="transmembrane region" description="Helical" evidence="3">
    <location>
        <begin position="466"/>
        <end position="485"/>
    </location>
</feature>
<keyword evidence="3" id="KW-0812">Transmembrane</keyword>
<reference evidence="5 6" key="1">
    <citation type="submission" date="2024-04" db="EMBL/GenBank/DDBJ databases">
        <title>Draft genome sequence of Pseudoxanthomonas putridarboris WD12.</title>
        <authorList>
            <person name="Oh J."/>
        </authorList>
    </citation>
    <scope>NUCLEOTIDE SEQUENCE [LARGE SCALE GENOMIC DNA]</scope>
    <source>
        <strain evidence="5 6">WD12</strain>
    </source>
</reference>
<keyword evidence="1" id="KW-0143">Chaperone</keyword>
<name>A0ABU9J2U2_9GAMM</name>
<dbReference type="RefSeq" id="WP_341725898.1">
    <property type="nucleotide sequence ID" value="NZ_JBBWWT010000004.1"/>
</dbReference>
<feature type="transmembrane region" description="Helical" evidence="3">
    <location>
        <begin position="365"/>
        <end position="396"/>
    </location>
</feature>
<organism evidence="5 6">
    <name type="scientific">Pseudoxanthomonas putridarboris</name>
    <dbReference type="NCBI Taxonomy" id="752605"/>
    <lineage>
        <taxon>Bacteria</taxon>
        <taxon>Pseudomonadati</taxon>
        <taxon>Pseudomonadota</taxon>
        <taxon>Gammaproteobacteria</taxon>
        <taxon>Lysobacterales</taxon>
        <taxon>Lysobacteraceae</taxon>
        <taxon>Pseudoxanthomonas</taxon>
    </lineage>
</organism>
<dbReference type="InterPro" id="IPR001623">
    <property type="entry name" value="DnaJ_domain"/>
</dbReference>
<evidence type="ECO:0000313" key="5">
    <source>
        <dbReference type="EMBL" id="MEL1264706.1"/>
    </source>
</evidence>
<proteinExistence type="predicted"/>
<feature type="transmembrane region" description="Helical" evidence="3">
    <location>
        <begin position="289"/>
        <end position="311"/>
    </location>
</feature>
<dbReference type="SMART" id="SM00271">
    <property type="entry name" value="DnaJ"/>
    <property type="match status" value="1"/>
</dbReference>
<dbReference type="CDD" id="cd06257">
    <property type="entry name" value="DnaJ"/>
    <property type="match status" value="1"/>
</dbReference>
<sequence length="489" mass="53612">MQHAFRLLGIGADADEREIKRAYAKKLKQTRPDDDPAGFQRLNEAYQSALAHCRHRASAPADGDDERIDDGAGDSHLTMRLTLEELMQKVAQSEAEPPGVPPTAVAEPIAPPPMETPPMAHGPVRIDVAAIARQVLASAGSETPARLREWLARHDDLYLLVVKQRVGQSVFEQIAYDEVPVRPANLQVLGEFFDIAPPAWVEQRMRVRRAVESNDTATFDEERPVAIRQLKRRFWWPQALLMACFPGLAQRIARLARRLESDYGGDVPGIDPAQRRFFGLIAHPYYFGAWRWASVAATAAFATALVGAIGLLGGAATDRVMQVAAYTFSASAVLLFLWHLMRLMWALRGTPYGQRPLALALLPAWLALAGLLAGAFLPTLPGLAYALVAPAALLYFQRFFDGLRFALGLAWLASFLPDRIPAPSSWVIGLAGAAIGMTVMDVLYARRHRLPVSAAVGNRWTMIASYVFFGVSLVLVLGAPLLPLWTADA</sequence>
<evidence type="ECO:0000256" key="3">
    <source>
        <dbReference type="SAM" id="Phobius"/>
    </source>
</evidence>
<dbReference type="EMBL" id="JBBWWT010000004">
    <property type="protein sequence ID" value="MEL1264706.1"/>
    <property type="molecule type" value="Genomic_DNA"/>
</dbReference>
<feature type="region of interest" description="Disordered" evidence="2">
    <location>
        <begin position="91"/>
        <end position="118"/>
    </location>
</feature>
<feature type="transmembrane region" description="Helical" evidence="3">
    <location>
        <begin position="426"/>
        <end position="445"/>
    </location>
</feature>
<accession>A0ABU9J2U2</accession>
<keyword evidence="3" id="KW-1133">Transmembrane helix</keyword>
<evidence type="ECO:0000259" key="4">
    <source>
        <dbReference type="PROSITE" id="PS50076"/>
    </source>
</evidence>
<feature type="domain" description="J" evidence="4">
    <location>
        <begin position="3"/>
        <end position="63"/>
    </location>
</feature>
<evidence type="ECO:0000256" key="2">
    <source>
        <dbReference type="SAM" id="MobiDB-lite"/>
    </source>
</evidence>
<comment type="caution">
    <text evidence="5">The sequence shown here is derived from an EMBL/GenBank/DDBJ whole genome shotgun (WGS) entry which is preliminary data.</text>
</comment>